<organism evidence="3 4">
    <name type="scientific">Symbiodinium pilosum</name>
    <name type="common">Dinoflagellate</name>
    <dbReference type="NCBI Taxonomy" id="2952"/>
    <lineage>
        <taxon>Eukaryota</taxon>
        <taxon>Sar</taxon>
        <taxon>Alveolata</taxon>
        <taxon>Dinophyceae</taxon>
        <taxon>Suessiales</taxon>
        <taxon>Symbiodiniaceae</taxon>
        <taxon>Symbiodinium</taxon>
    </lineage>
</organism>
<dbReference type="GO" id="GO:0003723">
    <property type="term" value="F:RNA binding"/>
    <property type="evidence" value="ECO:0007669"/>
    <property type="project" value="InterPro"/>
</dbReference>
<dbReference type="PANTHER" id="PTHR21600:SF87">
    <property type="entry name" value="RNA PSEUDOURIDYLATE SYNTHASE DOMAIN-CONTAINING PROTEIN 1"/>
    <property type="match status" value="1"/>
</dbReference>
<reference evidence="3" key="1">
    <citation type="submission" date="2021-02" db="EMBL/GenBank/DDBJ databases">
        <authorList>
            <person name="Dougan E. K."/>
            <person name="Rhodes N."/>
            <person name="Thang M."/>
            <person name="Chan C."/>
        </authorList>
    </citation>
    <scope>NUCLEOTIDE SEQUENCE</scope>
</reference>
<evidence type="ECO:0000256" key="1">
    <source>
        <dbReference type="ARBA" id="ARBA00010876"/>
    </source>
</evidence>
<dbReference type="Proteomes" id="UP000649617">
    <property type="component" value="Unassembled WGS sequence"/>
</dbReference>
<dbReference type="InterPro" id="IPR050188">
    <property type="entry name" value="RluA_PseudoU_synthase"/>
</dbReference>
<gene>
    <name evidence="3" type="ORF">SPIL2461_LOCUS15292</name>
</gene>
<dbReference type="InterPro" id="IPR006145">
    <property type="entry name" value="PsdUridine_synth_RsuA/RluA"/>
</dbReference>
<evidence type="ECO:0000313" key="4">
    <source>
        <dbReference type="Proteomes" id="UP000649617"/>
    </source>
</evidence>
<proteinExistence type="inferred from homology"/>
<dbReference type="AlphaFoldDB" id="A0A812UF85"/>
<comment type="caution">
    <text evidence="3">The sequence shown here is derived from an EMBL/GenBank/DDBJ whole genome shotgun (WGS) entry which is preliminary data.</text>
</comment>
<feature type="non-terminal residue" evidence="3">
    <location>
        <position position="455"/>
    </location>
</feature>
<dbReference type="SUPFAM" id="SSF55120">
    <property type="entry name" value="Pseudouridine synthase"/>
    <property type="match status" value="1"/>
</dbReference>
<dbReference type="CDD" id="cd02869">
    <property type="entry name" value="PseudoU_synth_RluA_like"/>
    <property type="match status" value="1"/>
</dbReference>
<dbReference type="EMBL" id="CAJNIZ010036892">
    <property type="protein sequence ID" value="CAE7568365.1"/>
    <property type="molecule type" value="Genomic_DNA"/>
</dbReference>
<dbReference type="Pfam" id="PF00849">
    <property type="entry name" value="PseudoU_synth_2"/>
    <property type="match status" value="1"/>
</dbReference>
<sequence>MMYSPSGRCQEQPNEIVCDTSILACDACGRWSKATVPLKAMELFIGSEVDGVARSPVSFLHILATLGVEDPEVISSSCLEVARRPPGRPGEVVKMLWALSRLGVRDAAFCQSSVKQVFRRLDCLKMEELLRLATGAEAAAISPRDWLALQEEVARRLPDLPHSSFAFWTSCGQDLVGIAFMCQMANALARRFRSALAVLLRQRGCSRDSLPLQGADRHVLDKAPGVGVCDGEAPEQLLDVAKAKFGAGTPIFADSAHWHGFLHRLDVPCSGMILVATRYEAFYDLQLQLHTGDLERDYAVLCRGWFPGYRALKASLLNYATGGRGRRSRTDTKALAFGWHGSASFTFAAVRILTGRPHQIRRHMAHVGHPIVHDALYASAPTFSEDMALCHRNWLHRYRLAFKDADGSRRSTSSPLSADLQKSAALLQWVRGKLRPELPAWTGCRPLLWETAGSG</sequence>
<dbReference type="OrthoDB" id="406646at2759"/>
<dbReference type="InterPro" id="IPR020103">
    <property type="entry name" value="PsdUridine_synth_cat_dom_sf"/>
</dbReference>
<name>A0A812UF85_SYMPI</name>
<evidence type="ECO:0000259" key="2">
    <source>
        <dbReference type="Pfam" id="PF00849"/>
    </source>
</evidence>
<protein>
    <recommendedName>
        <fullName evidence="2">Pseudouridine synthase RsuA/RluA-like domain-containing protein</fullName>
    </recommendedName>
</protein>
<evidence type="ECO:0000313" key="3">
    <source>
        <dbReference type="EMBL" id="CAE7568365.1"/>
    </source>
</evidence>
<dbReference type="Gene3D" id="3.30.2350.10">
    <property type="entry name" value="Pseudouridine synthase"/>
    <property type="match status" value="1"/>
</dbReference>
<keyword evidence="4" id="KW-1185">Reference proteome</keyword>
<accession>A0A812UF85</accession>
<dbReference type="GO" id="GO:0000455">
    <property type="term" value="P:enzyme-directed rRNA pseudouridine synthesis"/>
    <property type="evidence" value="ECO:0007669"/>
    <property type="project" value="TreeGrafter"/>
</dbReference>
<dbReference type="GO" id="GO:0009982">
    <property type="term" value="F:pseudouridine synthase activity"/>
    <property type="evidence" value="ECO:0007669"/>
    <property type="project" value="InterPro"/>
</dbReference>
<dbReference type="PANTHER" id="PTHR21600">
    <property type="entry name" value="MITOCHONDRIAL RNA PSEUDOURIDINE SYNTHASE"/>
    <property type="match status" value="1"/>
</dbReference>
<feature type="domain" description="Pseudouridine synthase RsuA/RluA-like" evidence="2">
    <location>
        <begin position="261"/>
        <end position="366"/>
    </location>
</feature>
<comment type="similarity">
    <text evidence="1">Belongs to the pseudouridine synthase RluA family.</text>
</comment>